<evidence type="ECO:0000256" key="7">
    <source>
        <dbReference type="SAM" id="Phobius"/>
    </source>
</evidence>
<dbReference type="PANTHER" id="PTHR30572:SF4">
    <property type="entry name" value="ABC TRANSPORTER PERMEASE YTRF"/>
    <property type="match status" value="1"/>
</dbReference>
<evidence type="ECO:0000256" key="3">
    <source>
        <dbReference type="ARBA" id="ARBA00022692"/>
    </source>
</evidence>
<dbReference type="RefSeq" id="WP_091539844.1">
    <property type="nucleotide sequence ID" value="NZ_FMUS01000003.1"/>
</dbReference>
<sequence length="862" mass="97327">MNVLKKLTLQNLRFNKKRTIVTIIGIILSGAMICGVATIAASFQDLLIQNTIVTDGNYHASFYNVAYGDSKYITNNVSTIHSILSKGLGYSSFQQSNNENKPYIYLYAYSETAFNNLPINLKEGRLPEKKGEILITEDIASSGGPAYKIGETISLAIGNRKGNGRFLYQDTPLTEAEEIDVIFNEEFIVTGIIYRPRNEYYSTPGFTAVSYLDEDLLDNEDIVNVSILVKNPKKIFEIVPKMAADAGDVSFSYNNELLKWMGITQNKAFNNMFNTISLIIITLVVIGSVAVIYNAFAISVSERKKQFGMLSSVGATSNQIRKMIFYEGAILGLIGIPIGIISGIIGIGITLKIVNKLLINSMFNHDIVLRLIVSPYVILTTVLFMTITIFMSVYIPAKRASKISPVEAIRLNTDIKIKGKKLRTSKLTRYLFGIEGELALKNLKRNRRRYRATVFSLFISIVLFVSFSSFMKYGFITSNMYYGGIHYDVMVTKNENTIEEKMEFYQNIAELNDVERYSILRRIHTSTKTPYSQLSSFVQKHIVDNESYSMNEDGSYNHEIYIVAVGEEEFQRFAAENQLDISVFKDTKEPKGILINKNIIAGRIEYNPMNIKTGVNLYLKDNYEDGINPPANIAINIGAVTDNIPLGVPYTFYMAANLLVSDEVFDSIKALLHEESKVMADNTNMLIQTNNSEDIIKEIKALNPNDTESSLSIRDITLMKAEMKRIMTSIAIFLYGFVSLITLIGVTNIFNTISTNVALRRREFAMLKSVGLTPRGFNKMINYESIFYGLKSLLYGLPVGALISMWMYNAFDNIFDFRFVLPWREMIICIFGVFIIVFMTMMHSSAKLKKENIIDALREENL</sequence>
<accession>A0A1G5CD93</accession>
<proteinExistence type="inferred from homology"/>
<evidence type="ECO:0000256" key="6">
    <source>
        <dbReference type="ARBA" id="ARBA00038076"/>
    </source>
</evidence>
<feature type="transmembrane region" description="Helical" evidence="7">
    <location>
        <begin position="785"/>
        <end position="808"/>
    </location>
</feature>
<organism evidence="9 10">
    <name type="scientific">Alkaliphilus peptidifermentans DSM 18978</name>
    <dbReference type="NCBI Taxonomy" id="1120976"/>
    <lineage>
        <taxon>Bacteria</taxon>
        <taxon>Bacillati</taxon>
        <taxon>Bacillota</taxon>
        <taxon>Clostridia</taxon>
        <taxon>Peptostreptococcales</taxon>
        <taxon>Natronincolaceae</taxon>
        <taxon>Alkaliphilus</taxon>
    </lineage>
</organism>
<comment type="subcellular location">
    <subcellularLocation>
        <location evidence="1">Cell membrane</location>
        <topology evidence="1">Multi-pass membrane protein</topology>
    </subcellularLocation>
</comment>
<dbReference type="OrthoDB" id="9793166at2"/>
<evidence type="ECO:0000256" key="5">
    <source>
        <dbReference type="ARBA" id="ARBA00023136"/>
    </source>
</evidence>
<reference evidence="9 10" key="1">
    <citation type="submission" date="2016-10" db="EMBL/GenBank/DDBJ databases">
        <authorList>
            <person name="de Groot N.N."/>
        </authorList>
    </citation>
    <scope>NUCLEOTIDE SEQUENCE [LARGE SCALE GENOMIC DNA]</scope>
    <source>
        <strain evidence="9 10">DSM 18978</strain>
    </source>
</reference>
<evidence type="ECO:0000313" key="10">
    <source>
        <dbReference type="Proteomes" id="UP000198636"/>
    </source>
</evidence>
<evidence type="ECO:0000256" key="1">
    <source>
        <dbReference type="ARBA" id="ARBA00004651"/>
    </source>
</evidence>
<feature type="transmembrane region" description="Helical" evidence="7">
    <location>
        <begin position="450"/>
        <end position="471"/>
    </location>
</feature>
<feature type="domain" description="ABC3 transporter permease C-terminal" evidence="8">
    <location>
        <begin position="737"/>
        <end position="853"/>
    </location>
</feature>
<comment type="similarity">
    <text evidence="6">Belongs to the ABC-4 integral membrane protein family.</text>
</comment>
<dbReference type="EMBL" id="FMUS01000003">
    <property type="protein sequence ID" value="SCY00316.1"/>
    <property type="molecule type" value="Genomic_DNA"/>
</dbReference>
<name>A0A1G5CD93_9FIRM</name>
<feature type="transmembrane region" description="Helical" evidence="7">
    <location>
        <begin position="371"/>
        <end position="395"/>
    </location>
</feature>
<dbReference type="GO" id="GO:0022857">
    <property type="term" value="F:transmembrane transporter activity"/>
    <property type="evidence" value="ECO:0007669"/>
    <property type="project" value="TreeGrafter"/>
</dbReference>
<dbReference type="STRING" id="1120976.SAMN03080606_00624"/>
<evidence type="ECO:0000259" key="8">
    <source>
        <dbReference type="Pfam" id="PF02687"/>
    </source>
</evidence>
<keyword evidence="5 7" id="KW-0472">Membrane</keyword>
<evidence type="ECO:0000256" key="4">
    <source>
        <dbReference type="ARBA" id="ARBA00022989"/>
    </source>
</evidence>
<evidence type="ECO:0000313" key="9">
    <source>
        <dbReference type="EMBL" id="SCY00316.1"/>
    </source>
</evidence>
<keyword evidence="2" id="KW-1003">Cell membrane</keyword>
<dbReference type="Pfam" id="PF02687">
    <property type="entry name" value="FtsX"/>
    <property type="match status" value="2"/>
</dbReference>
<feature type="transmembrane region" description="Helical" evidence="7">
    <location>
        <begin position="732"/>
        <end position="759"/>
    </location>
</feature>
<feature type="transmembrane region" description="Helical" evidence="7">
    <location>
        <begin position="820"/>
        <end position="841"/>
    </location>
</feature>
<dbReference type="AlphaFoldDB" id="A0A1G5CD93"/>
<dbReference type="PANTHER" id="PTHR30572">
    <property type="entry name" value="MEMBRANE COMPONENT OF TRANSPORTER-RELATED"/>
    <property type="match status" value="1"/>
</dbReference>
<dbReference type="GO" id="GO:0005886">
    <property type="term" value="C:plasma membrane"/>
    <property type="evidence" value="ECO:0007669"/>
    <property type="project" value="UniProtKB-SubCell"/>
</dbReference>
<dbReference type="Proteomes" id="UP000198636">
    <property type="component" value="Unassembled WGS sequence"/>
</dbReference>
<keyword evidence="10" id="KW-1185">Reference proteome</keyword>
<feature type="transmembrane region" description="Helical" evidence="7">
    <location>
        <begin position="329"/>
        <end position="351"/>
    </location>
</feature>
<protein>
    <submittedName>
        <fullName evidence="9">Putative ABC transport system permease protein</fullName>
    </submittedName>
</protein>
<keyword evidence="4 7" id="KW-1133">Transmembrane helix</keyword>
<feature type="transmembrane region" description="Helical" evidence="7">
    <location>
        <begin position="276"/>
        <end position="296"/>
    </location>
</feature>
<keyword evidence="3 7" id="KW-0812">Transmembrane</keyword>
<dbReference type="InterPro" id="IPR050250">
    <property type="entry name" value="Macrolide_Exporter_MacB"/>
</dbReference>
<evidence type="ECO:0000256" key="2">
    <source>
        <dbReference type="ARBA" id="ARBA00022475"/>
    </source>
</evidence>
<feature type="domain" description="ABC3 transporter permease C-terminal" evidence="8">
    <location>
        <begin position="279"/>
        <end position="405"/>
    </location>
</feature>
<feature type="transmembrane region" description="Helical" evidence="7">
    <location>
        <begin position="20"/>
        <end position="43"/>
    </location>
</feature>
<gene>
    <name evidence="9" type="ORF">SAMN03080606_00624</name>
</gene>
<dbReference type="InterPro" id="IPR003838">
    <property type="entry name" value="ABC3_permease_C"/>
</dbReference>